<evidence type="ECO:0000259" key="4">
    <source>
        <dbReference type="Pfam" id="PF00501"/>
    </source>
</evidence>
<feature type="compositionally biased region" description="Basic and acidic residues" evidence="3">
    <location>
        <begin position="783"/>
        <end position="802"/>
    </location>
</feature>
<dbReference type="PANTHER" id="PTHR45527">
    <property type="entry name" value="NONRIBOSOMAL PEPTIDE SYNTHETASE"/>
    <property type="match status" value="1"/>
</dbReference>
<evidence type="ECO:0000259" key="6">
    <source>
        <dbReference type="Pfam" id="PF13193"/>
    </source>
</evidence>
<sequence length="1507" mass="165997">MNSQLQSTLLLTQVPFFGTEVKGDDATNAHHEVKTYVDGLPDDSDIILARFARFVAGISDTSQPSFCAQLPEGGYFVDYEVPFASVVEAKRGSLGMKKQSSAVLQGDHFCISIVRSGISACTAKPSGALELIFAEDDESCMASLTMRLRVTHGPLEALTHLLKLVSSFLVADDFSPSLLSRFNTGIGLESLEEMSLQQSIHGMLTRGISAENAALVHAAFEKQAQNRADNILIEYLYRDDESSMECTQNLTYRDVHIRATALAEQLVEIERYADWKPMVEQQRAVPILLPTCPELIIAIFAVLKAGYAVCPLAVDRPADSLLEILGDLNAVPVIGLGENGIPTAAHSNKNSQRHEQARFIWVDVDNVGEWRKSRIFTPPVMRQLPVVTPSDIAYVIFTSGSTGKPKGVLVSHRAMATSISNFSRRVAHLPTGPKLRWFVMNLPSFDAYQLDVLHVILRGGTLCMAERGLVLTDVEGTINRLRATATTTVSSLAVILRPEKLPTLQTIVAGGEMLHQQVVANFGRRHAVSARKRGPPVRYLINGYGPTETAIVVATEEMSLSTRGSIIGDALSSAIIVIIDPLPDSVHELPAGVPGELAIGGPQLSWGYLNRPEETSRAFVNHATLGRLYRTGDKARVVWANDGQRKIEILGRLTLDQVKINGRRMELGEVESCLLKVPFVREAAVVVIQGTILVAFLVLQSGQSMSETEVQLACQRHTSQHLAQWMCPSRYKVVQALPRTPNDKVDRRALTSSMEQQNAAENSKHATEQSAQHTSTSDQTKGPNDEEKSTEVIRIESVKNDPDTQPPSKPTTTAGIPTPSSLSASEQQDVTTQDAVEIVYKGLATAIGGDVRSHHRETPTSNIGMDSIRAMTLLRVFRAEGVMGLGIMDVLSASRIEDLITKVQNVIVDKACHDISSLRQQKDIAACAQQAAVNGGQDAESKIEKKISNSTDSGSQASSDGEPLSLDTEHLKSIQVDDEDAIYELDTEAKLWHYNYHCRSACAKSLNLDEKDIKQVLPATGIQMRLLYLATDPLYNDSHRYQGKPQIDHVLYQVPADMDINRLQRAIEAVVDRFDIFRTVFTPTKHPLAEFAQVVLKSDAPLAALQTRSIYVDSDTGHVSSSAAWKEKLTLAQENAEQSLTLETPSIRVTYVQSLDKRHCVVVFSLFHAIYDGVSFRLFRAAVAAEYEGVALSTELLHFRSAVEQHLAADWLDTILFLMSRYANVPVFRTGRLRPRASSTREYDELHYRLYPSSSHMRRFSIQSHLTLNELMGQKQPGVPMSGQAVVQAAWTKMLSQTTRPSQHADKASAETTYIEFTTAVHGRYTDVARRTMGPLLAGVPMMIPISDIRADNRSNRDVCNLLSTQHRQLLRHIAMPCPNMEMAQVGMDRSDTGLVLQIHDLEQEAADARAQVPDLPMFHHDLNLLPPYKPLDTGFVIMVEVWPGVGGPDDNLTIICSYNSQRPGYEFLSRSWVLSALVSFDEAMGDILEHPDSPFCAAPAVTNGHD</sequence>
<feature type="compositionally biased region" description="Polar residues" evidence="3">
    <location>
        <begin position="768"/>
        <end position="782"/>
    </location>
</feature>
<dbReference type="InterPro" id="IPR023213">
    <property type="entry name" value="CAT-like_dom_sf"/>
</dbReference>
<dbReference type="GO" id="GO:0044550">
    <property type="term" value="P:secondary metabolite biosynthetic process"/>
    <property type="evidence" value="ECO:0007669"/>
    <property type="project" value="TreeGrafter"/>
</dbReference>
<dbReference type="InterPro" id="IPR000873">
    <property type="entry name" value="AMP-dep_synth/lig_dom"/>
</dbReference>
<dbReference type="Pfam" id="PF00668">
    <property type="entry name" value="Condensation"/>
    <property type="match status" value="1"/>
</dbReference>
<feature type="domain" description="Condensation" evidence="5">
    <location>
        <begin position="1015"/>
        <end position="1190"/>
    </location>
</feature>
<feature type="domain" description="AMP-binding enzyme C-terminal" evidence="6">
    <location>
        <begin position="669"/>
        <end position="744"/>
    </location>
</feature>
<dbReference type="GO" id="GO:0031177">
    <property type="term" value="F:phosphopantetheine binding"/>
    <property type="evidence" value="ECO:0007669"/>
    <property type="project" value="TreeGrafter"/>
</dbReference>
<dbReference type="GO" id="GO:0005737">
    <property type="term" value="C:cytoplasm"/>
    <property type="evidence" value="ECO:0007669"/>
    <property type="project" value="TreeGrafter"/>
</dbReference>
<evidence type="ECO:0000256" key="1">
    <source>
        <dbReference type="ARBA" id="ARBA00022450"/>
    </source>
</evidence>
<dbReference type="InterPro" id="IPR045851">
    <property type="entry name" value="AMP-bd_C_sf"/>
</dbReference>
<keyword evidence="1" id="KW-0596">Phosphopantetheine</keyword>
<dbReference type="Pfam" id="PF13193">
    <property type="entry name" value="AMP-binding_C"/>
    <property type="match status" value="1"/>
</dbReference>
<accession>A0A545UKT0</accession>
<evidence type="ECO:0000256" key="3">
    <source>
        <dbReference type="SAM" id="MobiDB-lite"/>
    </source>
</evidence>
<dbReference type="EMBL" id="SPUK01000039">
    <property type="protein sequence ID" value="TQV90067.1"/>
    <property type="molecule type" value="Genomic_DNA"/>
</dbReference>
<dbReference type="Gene3D" id="3.30.559.30">
    <property type="entry name" value="Nonribosomal peptide synthetase, condensation domain"/>
    <property type="match status" value="1"/>
</dbReference>
<dbReference type="Pfam" id="PF00501">
    <property type="entry name" value="AMP-binding"/>
    <property type="match status" value="1"/>
</dbReference>
<dbReference type="SUPFAM" id="SSF56801">
    <property type="entry name" value="Acetyl-CoA synthetase-like"/>
    <property type="match status" value="1"/>
</dbReference>
<dbReference type="Gene3D" id="3.30.559.10">
    <property type="entry name" value="Chloramphenicol acetyltransferase-like domain"/>
    <property type="match status" value="1"/>
</dbReference>
<name>A0A545UKT0_9HYPO</name>
<reference evidence="7 8" key="1">
    <citation type="journal article" date="2019" name="Appl. Microbiol. Biotechnol.">
        <title>Genome sequence of Isaria javanica and comparative genome analysis insights into family S53 peptidase evolution in fungal entomopathogens.</title>
        <authorList>
            <person name="Lin R."/>
            <person name="Zhang X."/>
            <person name="Xin B."/>
            <person name="Zou M."/>
            <person name="Gao Y."/>
            <person name="Qin F."/>
            <person name="Hu Q."/>
            <person name="Xie B."/>
            <person name="Cheng X."/>
        </authorList>
    </citation>
    <scope>NUCLEOTIDE SEQUENCE [LARGE SCALE GENOMIC DNA]</scope>
    <source>
        <strain evidence="7 8">IJ1G</strain>
    </source>
</reference>
<feature type="compositionally biased region" description="Polar residues" evidence="3">
    <location>
        <begin position="810"/>
        <end position="830"/>
    </location>
</feature>
<evidence type="ECO:0000256" key="2">
    <source>
        <dbReference type="ARBA" id="ARBA00022553"/>
    </source>
</evidence>
<proteinExistence type="predicted"/>
<dbReference type="Gene3D" id="3.30.300.30">
    <property type="match status" value="1"/>
</dbReference>
<dbReference type="Gene3D" id="3.40.50.12780">
    <property type="entry name" value="N-terminal domain of ligase-like"/>
    <property type="match status" value="1"/>
</dbReference>
<dbReference type="InterPro" id="IPR001242">
    <property type="entry name" value="Condensation_dom"/>
</dbReference>
<protein>
    <submittedName>
        <fullName evidence="7">NRPS-like enzyme</fullName>
    </submittedName>
</protein>
<dbReference type="Proteomes" id="UP000315783">
    <property type="component" value="Unassembled WGS sequence"/>
</dbReference>
<feature type="compositionally biased region" description="Polar residues" evidence="3">
    <location>
        <begin position="948"/>
        <end position="959"/>
    </location>
</feature>
<evidence type="ECO:0000313" key="8">
    <source>
        <dbReference type="Proteomes" id="UP000315783"/>
    </source>
</evidence>
<dbReference type="InterPro" id="IPR025110">
    <property type="entry name" value="AMP-bd_C"/>
</dbReference>
<dbReference type="InterPro" id="IPR020845">
    <property type="entry name" value="AMP-binding_CS"/>
</dbReference>
<keyword evidence="2" id="KW-0597">Phosphoprotein</keyword>
<dbReference type="SUPFAM" id="SSF52777">
    <property type="entry name" value="CoA-dependent acyltransferases"/>
    <property type="match status" value="2"/>
</dbReference>
<feature type="region of interest" description="Disordered" evidence="3">
    <location>
        <begin position="938"/>
        <end position="964"/>
    </location>
</feature>
<organism evidence="7 8">
    <name type="scientific">Cordyceps javanica</name>
    <dbReference type="NCBI Taxonomy" id="43265"/>
    <lineage>
        <taxon>Eukaryota</taxon>
        <taxon>Fungi</taxon>
        <taxon>Dikarya</taxon>
        <taxon>Ascomycota</taxon>
        <taxon>Pezizomycotina</taxon>
        <taxon>Sordariomycetes</taxon>
        <taxon>Hypocreomycetidae</taxon>
        <taxon>Hypocreales</taxon>
        <taxon>Cordycipitaceae</taxon>
        <taxon>Cordyceps</taxon>
    </lineage>
</organism>
<feature type="compositionally biased region" description="Polar residues" evidence="3">
    <location>
        <begin position="751"/>
        <end position="761"/>
    </location>
</feature>
<dbReference type="GO" id="GO:0003824">
    <property type="term" value="F:catalytic activity"/>
    <property type="evidence" value="ECO:0007669"/>
    <property type="project" value="InterPro"/>
</dbReference>
<dbReference type="STRING" id="43265.A0A545UKT0"/>
<dbReference type="GO" id="GO:0043041">
    <property type="term" value="P:amino acid activation for nonribosomal peptide biosynthetic process"/>
    <property type="evidence" value="ECO:0007669"/>
    <property type="project" value="TreeGrafter"/>
</dbReference>
<keyword evidence="8" id="KW-1185">Reference proteome</keyword>
<feature type="region of interest" description="Disordered" evidence="3">
    <location>
        <begin position="751"/>
        <end position="830"/>
    </location>
</feature>
<dbReference type="PANTHER" id="PTHR45527:SF1">
    <property type="entry name" value="FATTY ACID SYNTHASE"/>
    <property type="match status" value="1"/>
</dbReference>
<evidence type="ECO:0000313" key="7">
    <source>
        <dbReference type="EMBL" id="TQV90067.1"/>
    </source>
</evidence>
<comment type="caution">
    <text evidence="7">The sequence shown here is derived from an EMBL/GenBank/DDBJ whole genome shotgun (WGS) entry which is preliminary data.</text>
</comment>
<gene>
    <name evidence="7" type="ORF">IF1G_11269</name>
</gene>
<feature type="domain" description="AMP-dependent synthetase/ligase" evidence="4">
    <location>
        <begin position="220"/>
        <end position="609"/>
    </location>
</feature>
<evidence type="ECO:0000259" key="5">
    <source>
        <dbReference type="Pfam" id="PF00668"/>
    </source>
</evidence>
<dbReference type="InterPro" id="IPR042099">
    <property type="entry name" value="ANL_N_sf"/>
</dbReference>
<dbReference type="PROSITE" id="PS00455">
    <property type="entry name" value="AMP_BINDING"/>
    <property type="match status" value="1"/>
</dbReference>